<dbReference type="Pfam" id="PF02469">
    <property type="entry name" value="Fasciclin"/>
    <property type="match status" value="1"/>
</dbReference>
<evidence type="ECO:0000313" key="3">
    <source>
        <dbReference type="Proteomes" id="UP000009231"/>
    </source>
</evidence>
<dbReference type="PANTHER" id="PTHR10900">
    <property type="entry name" value="PERIOSTIN-RELATED"/>
    <property type="match status" value="1"/>
</dbReference>
<dbReference type="GeneID" id="10668322"/>
<dbReference type="KEGG" id="mew:MSWAN_0820"/>
<dbReference type="OrthoDB" id="105895at2157"/>
<name>F6D1P5_METPW</name>
<dbReference type="RefSeq" id="WP_013825350.1">
    <property type="nucleotide sequence ID" value="NC_015574.1"/>
</dbReference>
<proteinExistence type="predicted"/>
<organism evidence="2 3">
    <name type="scientific">Methanobacterium paludis (strain DSM 25820 / JCM 18151 / SWAN1)</name>
    <dbReference type="NCBI Taxonomy" id="868131"/>
    <lineage>
        <taxon>Archaea</taxon>
        <taxon>Methanobacteriati</taxon>
        <taxon>Methanobacteriota</taxon>
        <taxon>Methanomada group</taxon>
        <taxon>Methanobacteria</taxon>
        <taxon>Methanobacteriales</taxon>
        <taxon>Methanobacteriaceae</taxon>
        <taxon>Methanobacterium</taxon>
    </lineage>
</organism>
<dbReference type="SMART" id="SM00554">
    <property type="entry name" value="FAS1"/>
    <property type="match status" value="1"/>
</dbReference>
<accession>F6D1P5</accession>
<evidence type="ECO:0000313" key="2">
    <source>
        <dbReference type="EMBL" id="AEG17848.1"/>
    </source>
</evidence>
<evidence type="ECO:0000259" key="1">
    <source>
        <dbReference type="PROSITE" id="PS50213"/>
    </source>
</evidence>
<dbReference type="Proteomes" id="UP000009231">
    <property type="component" value="Chromosome"/>
</dbReference>
<dbReference type="InterPro" id="IPR036378">
    <property type="entry name" value="FAS1_dom_sf"/>
</dbReference>
<dbReference type="InterPro" id="IPR050904">
    <property type="entry name" value="Adhesion/Biosynth-related"/>
</dbReference>
<dbReference type="PANTHER" id="PTHR10900:SF77">
    <property type="entry name" value="FI19380P1"/>
    <property type="match status" value="1"/>
</dbReference>
<dbReference type="FunFam" id="2.30.180.10:FF:000032">
    <property type="entry name" value="Fasciclin domain-containing protein, putative"/>
    <property type="match status" value="1"/>
</dbReference>
<dbReference type="eggNOG" id="arCOG03335">
    <property type="taxonomic scope" value="Archaea"/>
</dbReference>
<dbReference type="Gene3D" id="2.30.180.10">
    <property type="entry name" value="FAS1 domain"/>
    <property type="match status" value="1"/>
</dbReference>
<reference evidence="2 3" key="1">
    <citation type="journal article" date="2014" name="Int. J. Syst. Evol. Microbiol.">
        <title>Methanobacterium paludis sp. nov. and a novel strain of Methanobacterium lacus isolated from northern peatlands.</title>
        <authorList>
            <person name="Cadillo-Quiroz H."/>
            <person name="Brauer S.L."/>
            <person name="Goodson N."/>
            <person name="Yavitt J.B."/>
            <person name="Zinder S.H."/>
        </authorList>
    </citation>
    <scope>NUCLEOTIDE SEQUENCE [LARGE SCALE GENOMIC DNA]</scope>
    <source>
        <strain evidence="3">DSM 25820 / JCM 18151 / SWAN1</strain>
    </source>
</reference>
<sequence>MKNIVETGIEMGKFNKLMAAVEAAGLVETLSNDGPFTVFAPNDYAFAKLPEGAVEELLNDKEKLTAVLTYHVIPGIYKAEDLKNMKSAKTLQGGEVQINTRKGFRVGKANVIKLDIMCTNGVCHMIDAVLMPE</sequence>
<dbReference type="PROSITE" id="PS50213">
    <property type="entry name" value="FAS1"/>
    <property type="match status" value="1"/>
</dbReference>
<dbReference type="InterPro" id="IPR000782">
    <property type="entry name" value="FAS1_domain"/>
</dbReference>
<gene>
    <name evidence="2" type="ordered locus">MSWAN_0820</name>
</gene>
<dbReference type="HOGENOM" id="CLU_031281_4_2_2"/>
<protein>
    <submittedName>
        <fullName evidence="2">Beta-Ig-H3/fasciclin</fullName>
    </submittedName>
</protein>
<keyword evidence="3" id="KW-1185">Reference proteome</keyword>
<dbReference type="GO" id="GO:0005615">
    <property type="term" value="C:extracellular space"/>
    <property type="evidence" value="ECO:0007669"/>
    <property type="project" value="TreeGrafter"/>
</dbReference>
<dbReference type="SUPFAM" id="SSF82153">
    <property type="entry name" value="FAS1 domain"/>
    <property type="match status" value="1"/>
</dbReference>
<feature type="domain" description="FAS1" evidence="1">
    <location>
        <begin position="1"/>
        <end position="130"/>
    </location>
</feature>
<dbReference type="AlphaFoldDB" id="F6D1P5"/>
<dbReference type="EMBL" id="CP002772">
    <property type="protein sequence ID" value="AEG17848.1"/>
    <property type="molecule type" value="Genomic_DNA"/>
</dbReference>